<feature type="compositionally biased region" description="Basic and acidic residues" evidence="1">
    <location>
        <begin position="1"/>
        <end position="17"/>
    </location>
</feature>
<comment type="caution">
    <text evidence="2">The sequence shown here is derived from an EMBL/GenBank/DDBJ whole genome shotgun (WGS) entry which is preliminary data.</text>
</comment>
<feature type="region of interest" description="Disordered" evidence="1">
    <location>
        <begin position="1"/>
        <end position="55"/>
    </location>
</feature>
<reference evidence="2" key="1">
    <citation type="submission" date="2023-07" db="EMBL/GenBank/DDBJ databases">
        <title>draft genome sequence of fig (Ficus carica).</title>
        <authorList>
            <person name="Takahashi T."/>
            <person name="Nishimura K."/>
        </authorList>
    </citation>
    <scope>NUCLEOTIDE SEQUENCE</scope>
</reference>
<dbReference type="Proteomes" id="UP001187192">
    <property type="component" value="Unassembled WGS sequence"/>
</dbReference>
<dbReference type="EMBL" id="BTGU01000024">
    <property type="protein sequence ID" value="GMN47048.1"/>
    <property type="molecule type" value="Genomic_DNA"/>
</dbReference>
<gene>
    <name evidence="2" type="ORF">TIFTF001_016234</name>
</gene>
<sequence>MGNANGREEGGGADDHHHHPSGRSNGELGARGGYAHRSSESMANGSPPASPSRSASPILFSSQVSILVYLFVSSKGTLLISSLDADLIQFESISAILI</sequence>
<organism evidence="2 3">
    <name type="scientific">Ficus carica</name>
    <name type="common">Common fig</name>
    <dbReference type="NCBI Taxonomy" id="3494"/>
    <lineage>
        <taxon>Eukaryota</taxon>
        <taxon>Viridiplantae</taxon>
        <taxon>Streptophyta</taxon>
        <taxon>Embryophyta</taxon>
        <taxon>Tracheophyta</taxon>
        <taxon>Spermatophyta</taxon>
        <taxon>Magnoliopsida</taxon>
        <taxon>eudicotyledons</taxon>
        <taxon>Gunneridae</taxon>
        <taxon>Pentapetalae</taxon>
        <taxon>rosids</taxon>
        <taxon>fabids</taxon>
        <taxon>Rosales</taxon>
        <taxon>Moraceae</taxon>
        <taxon>Ficeae</taxon>
        <taxon>Ficus</taxon>
    </lineage>
</organism>
<evidence type="ECO:0000313" key="3">
    <source>
        <dbReference type="Proteomes" id="UP001187192"/>
    </source>
</evidence>
<keyword evidence="3" id="KW-1185">Reference proteome</keyword>
<accession>A0AA88D5Z4</accession>
<evidence type="ECO:0000313" key="2">
    <source>
        <dbReference type="EMBL" id="GMN47048.1"/>
    </source>
</evidence>
<dbReference type="Gramene" id="FCD_00020630-RA">
    <property type="protein sequence ID" value="FCD_00020630-RA:cds"/>
    <property type="gene ID" value="FCD_00020630"/>
</dbReference>
<proteinExistence type="predicted"/>
<name>A0AA88D5Z4_FICCA</name>
<protein>
    <submittedName>
        <fullName evidence="2">Uncharacterized protein</fullName>
    </submittedName>
</protein>
<dbReference type="AlphaFoldDB" id="A0AA88D5Z4"/>
<evidence type="ECO:0000256" key="1">
    <source>
        <dbReference type="SAM" id="MobiDB-lite"/>
    </source>
</evidence>